<evidence type="ECO:0000313" key="7">
    <source>
        <dbReference type="EMBL" id="KAK6177784.1"/>
    </source>
</evidence>
<dbReference type="InterPro" id="IPR001965">
    <property type="entry name" value="Znf_PHD"/>
</dbReference>
<proteinExistence type="predicted"/>
<dbReference type="PROSITE" id="PS01359">
    <property type="entry name" value="ZF_PHD_1"/>
    <property type="match status" value="1"/>
</dbReference>
<evidence type="ECO:0000256" key="3">
    <source>
        <dbReference type="ARBA" id="ARBA00022833"/>
    </source>
</evidence>
<evidence type="ECO:0000259" key="6">
    <source>
        <dbReference type="PROSITE" id="PS50016"/>
    </source>
</evidence>
<evidence type="ECO:0000256" key="5">
    <source>
        <dbReference type="SAM" id="MobiDB-lite"/>
    </source>
</evidence>
<dbReference type="SMART" id="SM00249">
    <property type="entry name" value="PHD"/>
    <property type="match status" value="1"/>
</dbReference>
<feature type="region of interest" description="Disordered" evidence="5">
    <location>
        <begin position="142"/>
        <end position="202"/>
    </location>
</feature>
<feature type="compositionally biased region" description="Low complexity" evidence="5">
    <location>
        <begin position="142"/>
        <end position="157"/>
    </location>
</feature>
<feature type="compositionally biased region" description="Polar residues" evidence="5">
    <location>
        <begin position="169"/>
        <end position="190"/>
    </location>
</feature>
<dbReference type="InterPro" id="IPR013083">
    <property type="entry name" value="Znf_RING/FYVE/PHD"/>
</dbReference>
<evidence type="ECO:0000256" key="4">
    <source>
        <dbReference type="PROSITE-ProRule" id="PRU00146"/>
    </source>
</evidence>
<dbReference type="Proteomes" id="UP001347796">
    <property type="component" value="Unassembled WGS sequence"/>
</dbReference>
<dbReference type="PROSITE" id="PS50016">
    <property type="entry name" value="ZF_PHD_2"/>
    <property type="match status" value="1"/>
</dbReference>
<dbReference type="Gene3D" id="3.30.40.10">
    <property type="entry name" value="Zinc/RING finger domain, C3HC4 (zinc finger)"/>
    <property type="match status" value="1"/>
</dbReference>
<keyword evidence="2 4" id="KW-0863">Zinc-finger</keyword>
<reference evidence="7 8" key="1">
    <citation type="submission" date="2024-01" db="EMBL/GenBank/DDBJ databases">
        <title>The genome of the rayed Mediterranean limpet Patella caerulea (Linnaeus, 1758).</title>
        <authorList>
            <person name="Anh-Thu Weber A."/>
            <person name="Halstead-Nussloch G."/>
        </authorList>
    </citation>
    <scope>NUCLEOTIDE SEQUENCE [LARGE SCALE GENOMIC DNA]</scope>
    <source>
        <strain evidence="7">AATW-2023a</strain>
        <tissue evidence="7">Whole specimen</tissue>
    </source>
</reference>
<organism evidence="7 8">
    <name type="scientific">Patella caerulea</name>
    <name type="common">Rayed Mediterranean limpet</name>
    <dbReference type="NCBI Taxonomy" id="87958"/>
    <lineage>
        <taxon>Eukaryota</taxon>
        <taxon>Metazoa</taxon>
        <taxon>Spiralia</taxon>
        <taxon>Lophotrochozoa</taxon>
        <taxon>Mollusca</taxon>
        <taxon>Gastropoda</taxon>
        <taxon>Patellogastropoda</taxon>
        <taxon>Patelloidea</taxon>
        <taxon>Patellidae</taxon>
        <taxon>Patella</taxon>
    </lineage>
</organism>
<evidence type="ECO:0000256" key="2">
    <source>
        <dbReference type="ARBA" id="ARBA00022771"/>
    </source>
</evidence>
<dbReference type="Gene3D" id="3.60.10.10">
    <property type="entry name" value="Endonuclease/exonuclease/phosphatase"/>
    <property type="match status" value="1"/>
</dbReference>
<dbReference type="InterPro" id="IPR019787">
    <property type="entry name" value="Znf_PHD-finger"/>
</dbReference>
<keyword evidence="3" id="KW-0862">Zinc</keyword>
<dbReference type="AlphaFoldDB" id="A0AAN8JMZ2"/>
<dbReference type="InterPro" id="IPR036691">
    <property type="entry name" value="Endo/exonu/phosph_ase_sf"/>
</dbReference>
<keyword evidence="1" id="KW-0479">Metal-binding</keyword>
<dbReference type="EMBL" id="JAZGQO010000010">
    <property type="protein sequence ID" value="KAK6177784.1"/>
    <property type="molecule type" value="Genomic_DNA"/>
</dbReference>
<feature type="domain" description="PHD-type" evidence="6">
    <location>
        <begin position="75"/>
        <end position="131"/>
    </location>
</feature>
<evidence type="ECO:0000256" key="1">
    <source>
        <dbReference type="ARBA" id="ARBA00022723"/>
    </source>
</evidence>
<dbReference type="InterPro" id="IPR019786">
    <property type="entry name" value="Zinc_finger_PHD-type_CS"/>
</dbReference>
<protein>
    <recommendedName>
        <fullName evidence="6">PHD-type domain-containing protein</fullName>
    </recommendedName>
</protein>
<name>A0AAN8JMZ2_PATCE</name>
<sequence>METVHETVYDSCLLPHQCLHFACIEPVYNDPYTAVFFCVSHVKQTSSNLTYRSKSHFLILLLVAGIEPNPGPGTAYPCGQCQKECKTEMHCIACDNCDFWFHRWCVSMSAVEYHRLGASVEDWICPRCSSLNKSSSTIYLIPPDDTTPTLRDPTGDTSTLSPVRHQPSRTDTNHPSTLTTPNTGLSMTSSPAPPGPNRATQQNRFPQKRALKILNVNFQSIGKKGDLLEAMIDVTDPDIILGTETWLDGNVASTEFLPDRMGYKVARKDRPTDPHGVVLIAAKNEILMTDIKTYSSEIISATLSLDKGKKVLVAVFYRPPDNSD</sequence>
<dbReference type="SUPFAM" id="SSF57903">
    <property type="entry name" value="FYVE/PHD zinc finger"/>
    <property type="match status" value="1"/>
</dbReference>
<evidence type="ECO:0000313" key="8">
    <source>
        <dbReference type="Proteomes" id="UP001347796"/>
    </source>
</evidence>
<gene>
    <name evidence="7" type="ORF">SNE40_015818</name>
</gene>
<accession>A0AAN8JMZ2</accession>
<dbReference type="SUPFAM" id="SSF56219">
    <property type="entry name" value="DNase I-like"/>
    <property type="match status" value="1"/>
</dbReference>
<comment type="caution">
    <text evidence="7">The sequence shown here is derived from an EMBL/GenBank/DDBJ whole genome shotgun (WGS) entry which is preliminary data.</text>
</comment>
<keyword evidence="8" id="KW-1185">Reference proteome</keyword>
<dbReference type="InterPro" id="IPR011011">
    <property type="entry name" value="Znf_FYVE_PHD"/>
</dbReference>
<dbReference type="GO" id="GO:0008270">
    <property type="term" value="F:zinc ion binding"/>
    <property type="evidence" value="ECO:0007669"/>
    <property type="project" value="UniProtKB-KW"/>
</dbReference>